<evidence type="ECO:0000313" key="4">
    <source>
        <dbReference type="Proteomes" id="UP000043699"/>
    </source>
</evidence>
<keyword evidence="2" id="KW-1133">Transmembrane helix</keyword>
<feature type="region of interest" description="Disordered" evidence="1">
    <location>
        <begin position="1"/>
        <end position="20"/>
    </location>
</feature>
<gene>
    <name evidence="3" type="primary">rsiX</name>
    <name evidence="3" type="ORF">BN1080_01504</name>
</gene>
<feature type="compositionally biased region" description="Low complexity" evidence="1">
    <location>
        <begin position="74"/>
        <end position="83"/>
    </location>
</feature>
<feature type="transmembrane region" description="Helical" evidence="2">
    <location>
        <begin position="47"/>
        <end position="68"/>
    </location>
</feature>
<dbReference type="OrthoDB" id="2965336at2"/>
<dbReference type="AlphaFoldDB" id="A0A098ELA4"/>
<evidence type="ECO:0000256" key="2">
    <source>
        <dbReference type="SAM" id="Phobius"/>
    </source>
</evidence>
<accession>A0A098ELA4</accession>
<keyword evidence="2" id="KW-0472">Membrane</keyword>
<feature type="compositionally biased region" description="Polar residues" evidence="1">
    <location>
        <begin position="91"/>
        <end position="116"/>
    </location>
</feature>
<dbReference type="RefSeq" id="WP_052651375.1">
    <property type="nucleotide sequence ID" value="NZ_CCXS01000001.1"/>
</dbReference>
<dbReference type="Proteomes" id="UP000043699">
    <property type="component" value="Unassembled WGS sequence"/>
</dbReference>
<protein>
    <submittedName>
        <fullName evidence="3">Sigma-X negative effector</fullName>
    </submittedName>
</protein>
<evidence type="ECO:0000313" key="3">
    <source>
        <dbReference type="EMBL" id="CEG22575.1"/>
    </source>
</evidence>
<feature type="region of interest" description="Disordered" evidence="1">
    <location>
        <begin position="73"/>
        <end position="119"/>
    </location>
</feature>
<evidence type="ECO:0000256" key="1">
    <source>
        <dbReference type="SAM" id="MobiDB-lite"/>
    </source>
</evidence>
<reference evidence="3 4" key="1">
    <citation type="submission" date="2014-09" db="EMBL/GenBank/DDBJ databases">
        <authorList>
            <person name="Urmite Genomes Urmite Genomes"/>
        </authorList>
    </citation>
    <scope>NUCLEOTIDE SEQUENCE [LARGE SCALE GENOMIC DNA]</scope>
    <source>
        <strain evidence="3 4">ES2</strain>
    </source>
</reference>
<dbReference type="STRING" id="1499687.BN1080_01504"/>
<keyword evidence="2" id="KW-0812">Transmembrane</keyword>
<sequence>MPNKQWDDDQIESMLREFPKIKDERPKEEVYMRLNEKKPVKTKTKRWLPLLVAALAFITVGVLIASIISQNGMDSASDSSGSESSKDEAATSDTSRLNDQASPEAESSNDANSIESFGTEESAASAGIQAVYEEDLAGNTLFTMGLTENAFVIPVSFLIPDAQIARDFSQENPTSVDLYNRYAGQLNEQAFGFEEYHPMLGRISANGSIAEHMLPEDHQYDLASASIEVYTRILKETFKDMDEIVVADEQGNRAEFSQVGILEPVKPAPEKHAFYSYTTAGGDTYSVPDYGMDYESAPEALFAMKNSPNDFLENPILQELEFEVLEKEESVAVTFSEPLDLNGFDEQAVRQMIENVSLTAKSFGKPVVFSGMEQTEWQEFNLQEPLPVPVAPNQLQWPLN</sequence>
<proteinExistence type="predicted"/>
<dbReference type="EMBL" id="CCXS01000001">
    <property type="protein sequence ID" value="CEG22575.1"/>
    <property type="molecule type" value="Genomic_DNA"/>
</dbReference>
<name>A0A098ELA4_9BACL</name>
<keyword evidence="4" id="KW-1185">Reference proteome</keyword>
<organism evidence="3 4">
    <name type="scientific">Planococcus massiliensis</name>
    <dbReference type="NCBI Taxonomy" id="1499687"/>
    <lineage>
        <taxon>Bacteria</taxon>
        <taxon>Bacillati</taxon>
        <taxon>Bacillota</taxon>
        <taxon>Bacilli</taxon>
        <taxon>Bacillales</taxon>
        <taxon>Caryophanaceae</taxon>
        <taxon>Planococcus</taxon>
    </lineage>
</organism>